<keyword evidence="1" id="KW-0238">DNA-binding</keyword>
<accession>A0A6J7UYN4</accession>
<gene>
    <name evidence="3" type="ORF">UFOPK4401_00065</name>
</gene>
<dbReference type="InterPro" id="IPR013096">
    <property type="entry name" value="Cupin_2"/>
</dbReference>
<dbReference type="GO" id="GO:0003700">
    <property type="term" value="F:DNA-binding transcription factor activity"/>
    <property type="evidence" value="ECO:0007669"/>
    <property type="project" value="TreeGrafter"/>
</dbReference>
<dbReference type="GO" id="GO:0005829">
    <property type="term" value="C:cytosol"/>
    <property type="evidence" value="ECO:0007669"/>
    <property type="project" value="TreeGrafter"/>
</dbReference>
<reference evidence="3" key="1">
    <citation type="submission" date="2020-05" db="EMBL/GenBank/DDBJ databases">
        <authorList>
            <person name="Chiriac C."/>
            <person name="Salcher M."/>
            <person name="Ghai R."/>
            <person name="Kavagutti S V."/>
        </authorList>
    </citation>
    <scope>NUCLEOTIDE SEQUENCE</scope>
</reference>
<dbReference type="CDD" id="cd02209">
    <property type="entry name" value="cupin_XRE_C"/>
    <property type="match status" value="1"/>
</dbReference>
<dbReference type="InterPro" id="IPR050807">
    <property type="entry name" value="TransReg_Diox_bact_type"/>
</dbReference>
<dbReference type="InterPro" id="IPR010982">
    <property type="entry name" value="Lambda_DNA-bd_dom_sf"/>
</dbReference>
<evidence type="ECO:0000313" key="3">
    <source>
        <dbReference type="EMBL" id="CAB5070869.1"/>
    </source>
</evidence>
<dbReference type="PROSITE" id="PS50943">
    <property type="entry name" value="HTH_CROC1"/>
    <property type="match status" value="1"/>
</dbReference>
<organism evidence="3">
    <name type="scientific">freshwater metagenome</name>
    <dbReference type="NCBI Taxonomy" id="449393"/>
    <lineage>
        <taxon>unclassified sequences</taxon>
        <taxon>metagenomes</taxon>
        <taxon>ecological metagenomes</taxon>
    </lineage>
</organism>
<dbReference type="InterPro" id="IPR014710">
    <property type="entry name" value="RmlC-like_jellyroll"/>
</dbReference>
<dbReference type="Gene3D" id="2.60.120.10">
    <property type="entry name" value="Jelly Rolls"/>
    <property type="match status" value="1"/>
</dbReference>
<proteinExistence type="predicted"/>
<name>A0A6J7UYN4_9ZZZZ</name>
<dbReference type="InterPro" id="IPR011051">
    <property type="entry name" value="RmlC_Cupin_sf"/>
</dbReference>
<dbReference type="Gene3D" id="1.10.260.40">
    <property type="entry name" value="lambda repressor-like DNA-binding domains"/>
    <property type="match status" value="1"/>
</dbReference>
<protein>
    <submittedName>
        <fullName evidence="3">Unannotated protein</fullName>
    </submittedName>
</protein>
<dbReference type="EMBL" id="CAFBRB010000003">
    <property type="protein sequence ID" value="CAB5070869.1"/>
    <property type="molecule type" value="Genomic_DNA"/>
</dbReference>
<dbReference type="SUPFAM" id="SSF47413">
    <property type="entry name" value="lambda repressor-like DNA-binding domains"/>
    <property type="match status" value="1"/>
</dbReference>
<evidence type="ECO:0000259" key="2">
    <source>
        <dbReference type="PROSITE" id="PS50943"/>
    </source>
</evidence>
<dbReference type="Pfam" id="PF01381">
    <property type="entry name" value="HTH_3"/>
    <property type="match status" value="1"/>
</dbReference>
<evidence type="ECO:0000256" key="1">
    <source>
        <dbReference type="ARBA" id="ARBA00023125"/>
    </source>
</evidence>
<dbReference type="SMART" id="SM00530">
    <property type="entry name" value="HTH_XRE"/>
    <property type="match status" value="1"/>
</dbReference>
<dbReference type="Pfam" id="PF07883">
    <property type="entry name" value="Cupin_2"/>
    <property type="match status" value="1"/>
</dbReference>
<dbReference type="CDD" id="cd00093">
    <property type="entry name" value="HTH_XRE"/>
    <property type="match status" value="1"/>
</dbReference>
<dbReference type="InterPro" id="IPR001387">
    <property type="entry name" value="Cro/C1-type_HTH"/>
</dbReference>
<feature type="domain" description="HTH cro/C1-type" evidence="2">
    <location>
        <begin position="12"/>
        <end position="66"/>
    </location>
</feature>
<dbReference type="SUPFAM" id="SSF51182">
    <property type="entry name" value="RmlC-like cupins"/>
    <property type="match status" value="1"/>
</dbReference>
<dbReference type="PANTHER" id="PTHR46797">
    <property type="entry name" value="HTH-TYPE TRANSCRIPTIONAL REGULATOR"/>
    <property type="match status" value="1"/>
</dbReference>
<dbReference type="AlphaFoldDB" id="A0A6J7UYN4"/>
<sequence>MAGSVEHIGPRLKELRQRANLSLRELAQQLEVSPSFVSQIENGKSQPSVATLYSFATLFSVSMDALFQEEWSEPIPRPKASPEINKSDEASHPYDIWDDSAARISAVSPGNRTLITTESGIQWERLAATTEKSVNFMEIVYEPGTESLELGALATHHGYEYAYCLEGEVEVVIGDLMLTLSKDHSIGFDSSIPHKFRNIGSVRFRGIWFTHWCDGPRNWKLIK</sequence>
<dbReference type="PANTHER" id="PTHR46797:SF1">
    <property type="entry name" value="METHYLPHOSPHONATE SYNTHASE"/>
    <property type="match status" value="1"/>
</dbReference>
<dbReference type="GO" id="GO:0003677">
    <property type="term" value="F:DNA binding"/>
    <property type="evidence" value="ECO:0007669"/>
    <property type="project" value="UniProtKB-KW"/>
</dbReference>